<dbReference type="InterPro" id="IPR011050">
    <property type="entry name" value="Pectin_lyase_fold/virulence"/>
</dbReference>
<keyword evidence="10" id="KW-0964">Secreted</keyword>
<comment type="similarity">
    <text evidence="3">In the N-terminal section; belongs to the PMEI family.</text>
</comment>
<evidence type="ECO:0000313" key="12">
    <source>
        <dbReference type="EMBL" id="KAG6429544.1"/>
    </source>
</evidence>
<evidence type="ECO:0000256" key="3">
    <source>
        <dbReference type="ARBA" id="ARBA00006027"/>
    </source>
</evidence>
<keyword evidence="6 10" id="KW-0378">Hydrolase</keyword>
<dbReference type="SUPFAM" id="SSF101148">
    <property type="entry name" value="Plant invertase/pectin methylesterase inhibitor"/>
    <property type="match status" value="1"/>
</dbReference>
<evidence type="ECO:0000256" key="6">
    <source>
        <dbReference type="ARBA" id="ARBA00022801"/>
    </source>
</evidence>
<dbReference type="GO" id="GO:0030599">
    <property type="term" value="F:pectinesterase activity"/>
    <property type="evidence" value="ECO:0007669"/>
    <property type="project" value="UniProtKB-UniRule"/>
</dbReference>
<comment type="similarity">
    <text evidence="4">In the C-terminal section; belongs to the pectinesterase family.</text>
</comment>
<comment type="function">
    <text evidence="10">Acts in the modification of cell walls via demethylesterification of cell wall pectin.</text>
</comment>
<dbReference type="SMART" id="SM00856">
    <property type="entry name" value="PMEI"/>
    <property type="match status" value="1"/>
</dbReference>
<protein>
    <recommendedName>
        <fullName evidence="10">Pectinesterase</fullName>
        <ecNumber evidence="10">3.1.1.11</ecNumber>
    </recommendedName>
</protein>
<dbReference type="InterPro" id="IPR012334">
    <property type="entry name" value="Pectin_lyas_fold"/>
</dbReference>
<name>A0A8X8YD72_SALSN</name>
<dbReference type="CDD" id="cd15798">
    <property type="entry name" value="PMEI-like_3"/>
    <property type="match status" value="1"/>
</dbReference>
<dbReference type="InterPro" id="IPR000070">
    <property type="entry name" value="Pectinesterase_cat"/>
</dbReference>
<accession>A0A8X8YD72</accession>
<keyword evidence="13" id="KW-1185">Reference proteome</keyword>
<dbReference type="InterPro" id="IPR006501">
    <property type="entry name" value="Pectinesterase_inhib_dom"/>
</dbReference>
<dbReference type="SUPFAM" id="SSF51126">
    <property type="entry name" value="Pectin lyase-like"/>
    <property type="match status" value="1"/>
</dbReference>
<dbReference type="PANTHER" id="PTHR31707">
    <property type="entry name" value="PECTINESTERASE"/>
    <property type="match status" value="1"/>
</dbReference>
<feature type="domain" description="Pectinesterase inhibitor" evidence="11">
    <location>
        <begin position="1"/>
        <end position="126"/>
    </location>
</feature>
<evidence type="ECO:0000256" key="2">
    <source>
        <dbReference type="ARBA" id="ARBA00005184"/>
    </source>
</evidence>
<keyword evidence="7 10" id="KW-0063">Aspartyl esterase</keyword>
<dbReference type="InterPro" id="IPR018040">
    <property type="entry name" value="Pectinesterase_Tyr_AS"/>
</dbReference>
<evidence type="ECO:0000313" key="13">
    <source>
        <dbReference type="Proteomes" id="UP000298416"/>
    </source>
</evidence>
<evidence type="ECO:0000256" key="4">
    <source>
        <dbReference type="ARBA" id="ARBA00007786"/>
    </source>
</evidence>
<comment type="catalytic activity">
    <reaction evidence="9 10">
        <text>[(1-&gt;4)-alpha-D-galacturonosyl methyl ester](n) + n H2O = [(1-&gt;4)-alpha-D-galacturonosyl](n) + n methanol + n H(+)</text>
        <dbReference type="Rhea" id="RHEA:22380"/>
        <dbReference type="Rhea" id="RHEA-COMP:14570"/>
        <dbReference type="Rhea" id="RHEA-COMP:14573"/>
        <dbReference type="ChEBI" id="CHEBI:15377"/>
        <dbReference type="ChEBI" id="CHEBI:15378"/>
        <dbReference type="ChEBI" id="CHEBI:17790"/>
        <dbReference type="ChEBI" id="CHEBI:140522"/>
        <dbReference type="ChEBI" id="CHEBI:140523"/>
        <dbReference type="EC" id="3.1.1.11"/>
    </reaction>
</comment>
<sequence length="254" mass="28117">MGRDLARFNPNSREDFRTMTIMAALERAADVQSLASKMRCMSKRRTIVYRDCNNLIENTVDQLNTTLQSIQNNASFTDFDAQTWLSTALTNIEICRRSSNDLNVTKFSSPILSGNVSELISNSLATNNALLDTNSSTVHHGGFPAWVTGRERKMLQDLQLATRANVVVAQDGTGQFKSIQAGINYATSRRVGNGRVVVYVKRGVYRENILISRTMNKVMLVGDGLRYTVITGSRSVSAGFTTYSSATVGEFRPH</sequence>
<dbReference type="Pfam" id="PF01095">
    <property type="entry name" value="Pectinesterase"/>
    <property type="match status" value="1"/>
</dbReference>
<dbReference type="EMBL" id="PNBA02000003">
    <property type="protein sequence ID" value="KAG6429544.1"/>
    <property type="molecule type" value="Genomic_DNA"/>
</dbReference>
<evidence type="ECO:0000256" key="1">
    <source>
        <dbReference type="ARBA" id="ARBA00004191"/>
    </source>
</evidence>
<gene>
    <name evidence="12" type="ORF">SASPL_107596</name>
</gene>
<reference evidence="12" key="2">
    <citation type="submission" date="2020-08" db="EMBL/GenBank/DDBJ databases">
        <title>Plant Genome Project.</title>
        <authorList>
            <person name="Zhang R.-G."/>
        </authorList>
    </citation>
    <scope>NUCLEOTIDE SEQUENCE</scope>
    <source>
        <strain evidence="12">Huo1</strain>
        <tissue evidence="12">Leaf</tissue>
    </source>
</reference>
<comment type="caution">
    <text evidence="12">The sequence shown here is derived from an EMBL/GenBank/DDBJ whole genome shotgun (WGS) entry which is preliminary data.</text>
</comment>
<dbReference type="InterPro" id="IPR035513">
    <property type="entry name" value="Invertase/methylesterase_inhib"/>
</dbReference>
<evidence type="ECO:0000256" key="5">
    <source>
        <dbReference type="ARBA" id="ARBA00022512"/>
    </source>
</evidence>
<proteinExistence type="inferred from homology"/>
<dbReference type="NCBIfam" id="TIGR01614">
    <property type="entry name" value="PME_inhib"/>
    <property type="match status" value="1"/>
</dbReference>
<dbReference type="GO" id="GO:0045490">
    <property type="term" value="P:pectin catabolic process"/>
    <property type="evidence" value="ECO:0007669"/>
    <property type="project" value="UniProtKB-UniRule"/>
</dbReference>
<organism evidence="12">
    <name type="scientific">Salvia splendens</name>
    <name type="common">Scarlet sage</name>
    <dbReference type="NCBI Taxonomy" id="180675"/>
    <lineage>
        <taxon>Eukaryota</taxon>
        <taxon>Viridiplantae</taxon>
        <taxon>Streptophyta</taxon>
        <taxon>Embryophyta</taxon>
        <taxon>Tracheophyta</taxon>
        <taxon>Spermatophyta</taxon>
        <taxon>Magnoliopsida</taxon>
        <taxon>eudicotyledons</taxon>
        <taxon>Gunneridae</taxon>
        <taxon>Pentapetalae</taxon>
        <taxon>asterids</taxon>
        <taxon>lamiids</taxon>
        <taxon>Lamiales</taxon>
        <taxon>Lamiaceae</taxon>
        <taxon>Nepetoideae</taxon>
        <taxon>Mentheae</taxon>
        <taxon>Salviinae</taxon>
        <taxon>Salvia</taxon>
        <taxon>Salvia subgen. Calosphace</taxon>
        <taxon>core Calosphace</taxon>
    </lineage>
</organism>
<reference evidence="12" key="1">
    <citation type="submission" date="2018-01" db="EMBL/GenBank/DDBJ databases">
        <authorList>
            <person name="Mao J.F."/>
        </authorList>
    </citation>
    <scope>NUCLEOTIDE SEQUENCE</scope>
    <source>
        <strain evidence="12">Huo1</strain>
        <tissue evidence="12">Leaf</tissue>
    </source>
</reference>
<dbReference type="AlphaFoldDB" id="A0A8X8YD72"/>
<comment type="subcellular location">
    <subcellularLocation>
        <location evidence="1 10">Secreted</location>
        <location evidence="1 10">Cell wall</location>
    </subcellularLocation>
</comment>
<dbReference type="EC" id="3.1.1.11" evidence="10"/>
<keyword evidence="8 10" id="KW-0961">Cell wall biogenesis/degradation</keyword>
<dbReference type="PROSITE" id="PS00800">
    <property type="entry name" value="PECTINESTERASE_1"/>
    <property type="match status" value="1"/>
</dbReference>
<evidence type="ECO:0000259" key="11">
    <source>
        <dbReference type="SMART" id="SM00856"/>
    </source>
</evidence>
<dbReference type="Pfam" id="PF04043">
    <property type="entry name" value="PMEI"/>
    <property type="match status" value="1"/>
</dbReference>
<evidence type="ECO:0000256" key="10">
    <source>
        <dbReference type="RuleBase" id="RU000589"/>
    </source>
</evidence>
<dbReference type="GO" id="GO:0042545">
    <property type="term" value="P:cell wall modification"/>
    <property type="evidence" value="ECO:0007669"/>
    <property type="project" value="UniProtKB-UniRule"/>
</dbReference>
<keyword evidence="5 10" id="KW-0134">Cell wall</keyword>
<dbReference type="Gene3D" id="1.20.140.40">
    <property type="entry name" value="Invertase/pectin methylesterase inhibitor family protein"/>
    <property type="match status" value="1"/>
</dbReference>
<dbReference type="Gene3D" id="2.160.20.10">
    <property type="entry name" value="Single-stranded right-handed beta-helix, Pectin lyase-like"/>
    <property type="match status" value="1"/>
</dbReference>
<evidence type="ECO:0000256" key="7">
    <source>
        <dbReference type="ARBA" id="ARBA00023085"/>
    </source>
</evidence>
<comment type="pathway">
    <text evidence="2 10">Glycan metabolism; pectin degradation; 2-dehydro-3-deoxy-D-gluconate from pectin: step 1/5.</text>
</comment>
<dbReference type="Proteomes" id="UP000298416">
    <property type="component" value="Unassembled WGS sequence"/>
</dbReference>
<dbReference type="GO" id="GO:0004857">
    <property type="term" value="F:enzyme inhibitor activity"/>
    <property type="evidence" value="ECO:0007669"/>
    <property type="project" value="InterPro"/>
</dbReference>
<evidence type="ECO:0000256" key="8">
    <source>
        <dbReference type="ARBA" id="ARBA00023316"/>
    </source>
</evidence>
<evidence type="ECO:0000256" key="9">
    <source>
        <dbReference type="ARBA" id="ARBA00047928"/>
    </source>
</evidence>